<dbReference type="OrthoDB" id="44061at2759"/>
<dbReference type="PANTHER" id="PTHR10173">
    <property type="entry name" value="METHIONINE SULFOXIDE REDUCTASE"/>
    <property type="match status" value="1"/>
</dbReference>
<evidence type="ECO:0000256" key="2">
    <source>
        <dbReference type="ARBA" id="ARBA00012499"/>
    </source>
</evidence>
<dbReference type="GO" id="GO:0006979">
    <property type="term" value="P:response to oxidative stress"/>
    <property type="evidence" value="ECO:0007669"/>
    <property type="project" value="InterPro"/>
</dbReference>
<dbReference type="NCBIfam" id="TIGR00357">
    <property type="entry name" value="peptide-methionine (R)-S-oxide reductase MsrB"/>
    <property type="match status" value="1"/>
</dbReference>
<feature type="signal peptide" evidence="5">
    <location>
        <begin position="1"/>
        <end position="23"/>
    </location>
</feature>
<proteinExistence type="inferred from homology"/>
<keyword evidence="5" id="KW-0862">Zinc</keyword>
<dbReference type="Pfam" id="PF01641">
    <property type="entry name" value="SelR"/>
    <property type="match status" value="1"/>
</dbReference>
<dbReference type="GO" id="GO:0030091">
    <property type="term" value="P:protein repair"/>
    <property type="evidence" value="ECO:0007669"/>
    <property type="project" value="InterPro"/>
</dbReference>
<dbReference type="Gene3D" id="2.170.150.20">
    <property type="entry name" value="Peptide methionine sulfoxide reductase"/>
    <property type="match status" value="1"/>
</dbReference>
<comment type="caution">
    <text evidence="7">The sequence shown here is derived from an EMBL/GenBank/DDBJ whole genome shotgun (WGS) entry which is preliminary data.</text>
</comment>
<dbReference type="InterPro" id="IPR011057">
    <property type="entry name" value="Mss4-like_sf"/>
</dbReference>
<evidence type="ECO:0000256" key="1">
    <source>
        <dbReference type="ARBA" id="ARBA00007174"/>
    </source>
</evidence>
<protein>
    <recommendedName>
        <fullName evidence="2 5">Peptide-methionine (R)-S-oxide reductase</fullName>
        <ecNumber evidence="2 5">1.8.4.12</ecNumber>
    </recommendedName>
</protein>
<gene>
    <name evidence="7" type="ORF">OFUS_LOCUS3343</name>
</gene>
<feature type="chain" id="PRO_5035969314" description="Peptide-methionine (R)-S-oxide reductase" evidence="5">
    <location>
        <begin position="24"/>
        <end position="170"/>
    </location>
</feature>
<dbReference type="PROSITE" id="PS51790">
    <property type="entry name" value="MSRB"/>
    <property type="match status" value="1"/>
</dbReference>
<comment type="function">
    <text evidence="5">Methionine-sulfoxide reductase that specifically reduces methionine (R)-sulfoxide back to methionine. While in many cases methionine oxidation is the result of random oxidation following oxidative stress, methionine oxidation is also a post-translational modification that takes place on specific residues.</text>
</comment>
<comment type="similarity">
    <text evidence="1 5">Belongs to the MsrB Met sulfoxide reductase family.</text>
</comment>
<evidence type="ECO:0000256" key="3">
    <source>
        <dbReference type="ARBA" id="ARBA00023002"/>
    </source>
</evidence>
<sequence>MLKIINSLSHHGLCLVLAQLSLGNRPDKLELTEEEWKERLTPAQFRITRKGGTERSFYNKYYWHKKEGVYHCIGCDTPLFSSETKYNSNSGWPAFWAPIVCPDDNQPNVKLIPVERPDRIFHEAKCITCDAHLGHVFDDGPPPTGLRYCINSVALNFTEAPENELEDLEQ</sequence>
<dbReference type="GO" id="GO:0046872">
    <property type="term" value="F:metal ion binding"/>
    <property type="evidence" value="ECO:0007669"/>
    <property type="project" value="UniProtKB-KW"/>
</dbReference>
<accession>A0A8S4N5E8</accession>
<comment type="cofactor">
    <cofactor evidence="5">
        <name>Zn(2+)</name>
        <dbReference type="ChEBI" id="CHEBI:29105"/>
    </cofactor>
    <text evidence="5">Binds 1 zinc ion per subunit.</text>
</comment>
<dbReference type="InterPro" id="IPR028427">
    <property type="entry name" value="Met_Sox_Rdtase_MsrB"/>
</dbReference>
<organism evidence="7 8">
    <name type="scientific">Owenia fusiformis</name>
    <name type="common">Polychaete worm</name>
    <dbReference type="NCBI Taxonomy" id="6347"/>
    <lineage>
        <taxon>Eukaryota</taxon>
        <taxon>Metazoa</taxon>
        <taxon>Spiralia</taxon>
        <taxon>Lophotrochozoa</taxon>
        <taxon>Annelida</taxon>
        <taxon>Polychaeta</taxon>
        <taxon>Sedentaria</taxon>
        <taxon>Canalipalpata</taxon>
        <taxon>Sabellida</taxon>
        <taxon>Oweniida</taxon>
        <taxon>Oweniidae</taxon>
        <taxon>Owenia</taxon>
    </lineage>
</organism>
<keyword evidence="5" id="KW-0732">Signal</keyword>
<evidence type="ECO:0000313" key="7">
    <source>
        <dbReference type="EMBL" id="CAH1776135.1"/>
    </source>
</evidence>
<dbReference type="EMBL" id="CAIIXF020000001">
    <property type="protein sequence ID" value="CAH1776135.1"/>
    <property type="molecule type" value="Genomic_DNA"/>
</dbReference>
<dbReference type="PANTHER" id="PTHR10173:SF52">
    <property type="entry name" value="METHIONINE-R-SULFOXIDE REDUCTASE B1"/>
    <property type="match status" value="1"/>
</dbReference>
<evidence type="ECO:0000256" key="4">
    <source>
        <dbReference type="ARBA" id="ARBA00048488"/>
    </source>
</evidence>
<name>A0A8S4N5E8_OWEFU</name>
<keyword evidence="8" id="KW-1185">Reference proteome</keyword>
<dbReference type="GO" id="GO:0005737">
    <property type="term" value="C:cytoplasm"/>
    <property type="evidence" value="ECO:0007669"/>
    <property type="project" value="TreeGrafter"/>
</dbReference>
<dbReference type="GO" id="GO:0033743">
    <property type="term" value="F:peptide-methionine (R)-S-oxide reductase activity"/>
    <property type="evidence" value="ECO:0007669"/>
    <property type="project" value="UniProtKB-EC"/>
</dbReference>
<reference evidence="7" key="1">
    <citation type="submission" date="2022-03" db="EMBL/GenBank/DDBJ databases">
        <authorList>
            <person name="Martin C."/>
        </authorList>
    </citation>
    <scope>NUCLEOTIDE SEQUENCE</scope>
</reference>
<evidence type="ECO:0000259" key="6">
    <source>
        <dbReference type="PROSITE" id="PS51790"/>
    </source>
</evidence>
<evidence type="ECO:0000256" key="5">
    <source>
        <dbReference type="RuleBase" id="RU365044"/>
    </source>
</evidence>
<keyword evidence="3 5" id="KW-0560">Oxidoreductase</keyword>
<keyword evidence="5" id="KW-0479">Metal-binding</keyword>
<dbReference type="Proteomes" id="UP000749559">
    <property type="component" value="Unassembled WGS sequence"/>
</dbReference>
<comment type="catalytic activity">
    <reaction evidence="4 5">
        <text>L-methionyl-[protein] + [thioredoxin]-disulfide + H2O = L-methionyl-(R)-S-oxide-[protein] + [thioredoxin]-dithiol</text>
        <dbReference type="Rhea" id="RHEA:24164"/>
        <dbReference type="Rhea" id="RHEA-COMP:10698"/>
        <dbReference type="Rhea" id="RHEA-COMP:10700"/>
        <dbReference type="Rhea" id="RHEA-COMP:12313"/>
        <dbReference type="Rhea" id="RHEA-COMP:12314"/>
        <dbReference type="ChEBI" id="CHEBI:15377"/>
        <dbReference type="ChEBI" id="CHEBI:16044"/>
        <dbReference type="ChEBI" id="CHEBI:29950"/>
        <dbReference type="ChEBI" id="CHEBI:45764"/>
        <dbReference type="ChEBI" id="CHEBI:50058"/>
        <dbReference type="EC" id="1.8.4.12"/>
    </reaction>
</comment>
<dbReference type="InterPro" id="IPR002579">
    <property type="entry name" value="Met_Sox_Rdtase_MsrB_dom"/>
</dbReference>
<dbReference type="EC" id="1.8.4.12" evidence="2 5"/>
<dbReference type="AlphaFoldDB" id="A0A8S4N5E8"/>
<feature type="domain" description="MsrB" evidence="6">
    <location>
        <begin position="33"/>
        <end position="160"/>
    </location>
</feature>
<dbReference type="SUPFAM" id="SSF51316">
    <property type="entry name" value="Mss4-like"/>
    <property type="match status" value="1"/>
</dbReference>
<evidence type="ECO:0000313" key="8">
    <source>
        <dbReference type="Proteomes" id="UP000749559"/>
    </source>
</evidence>